<dbReference type="GO" id="GO:0006096">
    <property type="term" value="P:glycolytic process"/>
    <property type="evidence" value="ECO:0007669"/>
    <property type="project" value="UniProtKB-UniRule"/>
</dbReference>
<evidence type="ECO:0000256" key="8">
    <source>
        <dbReference type="ARBA" id="ARBA00023235"/>
    </source>
</evidence>
<name>A0A2U2AK67_9GAMM</name>
<protein>
    <recommendedName>
        <fullName evidence="9 10">2,3-bisphosphoglycerate-independent phosphoglycerate mutase</fullName>
        <shortName evidence="10">BPG-independent PGAM</shortName>
        <shortName evidence="10">Phosphoglyceromutase</shortName>
        <shortName evidence="10">iPGM</shortName>
        <ecNumber evidence="4 10">5.4.2.12</ecNumber>
    </recommendedName>
</protein>
<evidence type="ECO:0000256" key="6">
    <source>
        <dbReference type="ARBA" id="ARBA00023152"/>
    </source>
</evidence>
<dbReference type="CDD" id="cd16010">
    <property type="entry name" value="iPGM"/>
    <property type="match status" value="1"/>
</dbReference>
<evidence type="ECO:0000256" key="2">
    <source>
        <dbReference type="ARBA" id="ARBA00004798"/>
    </source>
</evidence>
<dbReference type="GO" id="GO:0006007">
    <property type="term" value="P:glucose catabolic process"/>
    <property type="evidence" value="ECO:0007669"/>
    <property type="project" value="InterPro"/>
</dbReference>
<evidence type="ECO:0000256" key="1">
    <source>
        <dbReference type="ARBA" id="ARBA00000370"/>
    </source>
</evidence>
<dbReference type="PANTHER" id="PTHR31637">
    <property type="entry name" value="2,3-BISPHOSPHOGLYCERATE-INDEPENDENT PHOSPHOGLYCERATE MUTASE"/>
    <property type="match status" value="1"/>
</dbReference>
<feature type="binding site" evidence="10 12">
    <location>
        <position position="193"/>
    </location>
    <ligand>
        <name>substrate</name>
    </ligand>
</feature>
<dbReference type="GO" id="GO:0004619">
    <property type="term" value="F:phosphoglycerate mutase activity"/>
    <property type="evidence" value="ECO:0007669"/>
    <property type="project" value="UniProtKB-UniRule"/>
</dbReference>
<comment type="pathway">
    <text evidence="2 10">Carbohydrate degradation; glycolysis; pyruvate from D-glyceraldehyde 3-phosphate: step 3/5.</text>
</comment>
<evidence type="ECO:0000259" key="15">
    <source>
        <dbReference type="Pfam" id="PF06415"/>
    </source>
</evidence>
<evidence type="ECO:0000313" key="17">
    <source>
        <dbReference type="Proteomes" id="UP000244948"/>
    </source>
</evidence>
<dbReference type="Gene3D" id="3.40.720.10">
    <property type="entry name" value="Alkaline Phosphatase, subunit A"/>
    <property type="match status" value="1"/>
</dbReference>
<evidence type="ECO:0000256" key="11">
    <source>
        <dbReference type="PIRSR" id="PIRSR001492-1"/>
    </source>
</evidence>
<feature type="binding site" evidence="10 13">
    <location>
        <position position="404"/>
    </location>
    <ligand>
        <name>Mn(2+)</name>
        <dbReference type="ChEBI" id="CHEBI:29035"/>
        <label>1</label>
    </ligand>
</feature>
<dbReference type="PIRSF" id="PIRSF001492">
    <property type="entry name" value="IPGAM"/>
    <property type="match status" value="1"/>
</dbReference>
<dbReference type="GO" id="GO:0030145">
    <property type="term" value="F:manganese ion binding"/>
    <property type="evidence" value="ECO:0007669"/>
    <property type="project" value="UniProtKB-UniRule"/>
</dbReference>
<sequence length="511" mass="56835">MMSRPKPIVLTILDGWGFRNEVENNAIAAANTPHWDHLREVGAVTFIKTSGEAVGLPDGQMGNSEVGHMNIGAGRVVNQDFTRITQDLRSGEFDNNPIFNEVMEDLVTKERALHIFGLLSPGGVHSDEKHIFALIRLAAKRGVEKIYLHAFLDGRDMPPQSATPSLEKAEALFKELGRGRIATIIGRYYAMDRDSRWDRVEKAYDLVSQGIGEYRAATAEEGLQNAYARGEHDEFVKATVIQDAVKMVDGDAVIFMNFRSDRARELSYPFVEDDFAGFTPKYRPKLSHFVSLTQYKEGLNTEIAYPPLELNNGLGEVLAKEGYTQLRIAETEKYPHVTFFFNGGEEKVFQGEERILVNSPKVATYDLQPEMSAPEVTERLVEAIESEKFDVIICNYANPDMVGHTGVFEAIVKAIEAVDTGLGKVYEAVKKVGGEMLVTADHGNAEQTWDEKTNQPHTAHTTTPVPLIYVGRKATLEPDGALCDLAPTILYLLGAEQPEEMTGKNLIHFQK</sequence>
<evidence type="ECO:0000256" key="10">
    <source>
        <dbReference type="HAMAP-Rule" id="MF_01038"/>
    </source>
</evidence>
<evidence type="ECO:0000256" key="5">
    <source>
        <dbReference type="ARBA" id="ARBA00022723"/>
    </source>
</evidence>
<dbReference type="AlphaFoldDB" id="A0A2U2AK67"/>
<dbReference type="FunFam" id="3.40.720.10:FF:000001">
    <property type="entry name" value="2,3-bisphosphoglycerate-independent phosphoglycerate mutase"/>
    <property type="match status" value="1"/>
</dbReference>
<comment type="function">
    <text evidence="10">Catalyzes the interconversion of 2-phosphoglycerate and 3-phosphoglycerate.</text>
</comment>
<dbReference type="EMBL" id="QEWR01000003">
    <property type="protein sequence ID" value="PWD83159.1"/>
    <property type="molecule type" value="Genomic_DNA"/>
</dbReference>
<evidence type="ECO:0000256" key="7">
    <source>
        <dbReference type="ARBA" id="ARBA00023211"/>
    </source>
</evidence>
<feature type="binding site" evidence="10 13">
    <location>
        <position position="442"/>
    </location>
    <ligand>
        <name>Mn(2+)</name>
        <dbReference type="ChEBI" id="CHEBI:29035"/>
        <label>2</label>
    </ligand>
</feature>
<feature type="binding site" evidence="10 12">
    <location>
        <position position="187"/>
    </location>
    <ligand>
        <name>substrate</name>
    </ligand>
</feature>
<dbReference type="GO" id="GO:0005829">
    <property type="term" value="C:cytosol"/>
    <property type="evidence" value="ECO:0007669"/>
    <property type="project" value="TreeGrafter"/>
</dbReference>
<dbReference type="UniPathway" id="UPA00109">
    <property type="reaction ID" value="UER00186"/>
</dbReference>
<feature type="binding site" evidence="10 12">
    <location>
        <begin position="155"/>
        <end position="156"/>
    </location>
    <ligand>
        <name>substrate</name>
    </ligand>
</feature>
<dbReference type="Pfam" id="PF06415">
    <property type="entry name" value="iPGM_N"/>
    <property type="match status" value="1"/>
</dbReference>
<feature type="binding site" evidence="10 13">
    <location>
        <position position="441"/>
    </location>
    <ligand>
        <name>Mn(2+)</name>
        <dbReference type="ChEBI" id="CHEBI:29035"/>
        <label>2</label>
    </ligand>
</feature>
<feature type="binding site" evidence="10 13">
    <location>
        <position position="460"/>
    </location>
    <ligand>
        <name>Mn(2+)</name>
        <dbReference type="ChEBI" id="CHEBI:29035"/>
        <label>1</label>
    </ligand>
</feature>
<dbReference type="HAMAP" id="MF_01038">
    <property type="entry name" value="GpmI"/>
    <property type="match status" value="1"/>
</dbReference>
<reference evidence="16 17" key="1">
    <citation type="journal article" date="2018" name="Genome Announc.">
        <title>Ignatzschineria cameli sp. nov., isolated from necrotic foot tissue of dromedaries (Camelus dromedarius) and associated maggots (Wohlfahrtia species) in Dubai.</title>
        <authorList>
            <person name="Tsang C.C."/>
            <person name="Tang J.Y."/>
            <person name="Fong J.Y."/>
            <person name="Kinne J."/>
            <person name="Lee H.H."/>
            <person name="Joseph M."/>
            <person name="Jose S."/>
            <person name="Schuster R.K."/>
            <person name="Tang Y."/>
            <person name="Sivakumar S."/>
            <person name="Chen J.H."/>
            <person name="Teng J.L."/>
            <person name="Lau S.K."/>
            <person name="Wernery U."/>
            <person name="Woo P.C."/>
        </authorList>
    </citation>
    <scope>NUCLEOTIDE SEQUENCE [LARGE SCALE GENOMIC DNA]</scope>
    <source>
        <strain evidence="16 17">KCTC 22643</strain>
    </source>
</reference>
<dbReference type="FunFam" id="3.40.1450.10:FF:000001">
    <property type="entry name" value="2,3-bisphosphoglycerate-independent phosphoglycerate mutase"/>
    <property type="match status" value="1"/>
</dbReference>
<accession>A0A2U2AK67</accession>
<keyword evidence="7 10" id="KW-0464">Manganese</keyword>
<comment type="catalytic activity">
    <reaction evidence="1 10">
        <text>(2R)-2-phosphoglycerate = (2R)-3-phosphoglycerate</text>
        <dbReference type="Rhea" id="RHEA:15901"/>
        <dbReference type="ChEBI" id="CHEBI:58272"/>
        <dbReference type="ChEBI" id="CHEBI:58289"/>
        <dbReference type="EC" id="5.4.2.12"/>
    </reaction>
</comment>
<proteinExistence type="inferred from homology"/>
<comment type="similarity">
    <text evidence="3 10">Belongs to the BPG-independent phosphoglycerate mutase family.</text>
</comment>
<organism evidence="16 17">
    <name type="scientific">Ignatzschineria indica</name>
    <dbReference type="NCBI Taxonomy" id="472583"/>
    <lineage>
        <taxon>Bacteria</taxon>
        <taxon>Pseudomonadati</taxon>
        <taxon>Pseudomonadota</taxon>
        <taxon>Gammaproteobacteria</taxon>
        <taxon>Cardiobacteriales</taxon>
        <taxon>Ignatzschineriaceae</taxon>
        <taxon>Ignatzschineria</taxon>
    </lineage>
</organism>
<comment type="cofactor">
    <cofactor evidence="10">
        <name>Mn(2+)</name>
        <dbReference type="ChEBI" id="CHEBI:29035"/>
    </cofactor>
    <text evidence="10">Binds 2 manganese ions per subunit.</text>
</comment>
<feature type="binding site" evidence="10 12">
    <location>
        <position position="125"/>
    </location>
    <ligand>
        <name>substrate</name>
    </ligand>
</feature>
<evidence type="ECO:0000259" key="14">
    <source>
        <dbReference type="Pfam" id="PF01676"/>
    </source>
</evidence>
<dbReference type="RefSeq" id="WP_109236365.1">
    <property type="nucleotide sequence ID" value="NZ_BMXZ01000002.1"/>
</dbReference>
<keyword evidence="8 10" id="KW-0413">Isomerase</keyword>
<dbReference type="Proteomes" id="UP000244948">
    <property type="component" value="Unassembled WGS sequence"/>
</dbReference>
<feature type="binding site" evidence="10 13">
    <location>
        <position position="400"/>
    </location>
    <ligand>
        <name>Mn(2+)</name>
        <dbReference type="ChEBI" id="CHEBI:29035"/>
        <label>1</label>
    </ligand>
</feature>
<evidence type="ECO:0000256" key="4">
    <source>
        <dbReference type="ARBA" id="ARBA00012026"/>
    </source>
</evidence>
<evidence type="ECO:0000313" key="16">
    <source>
        <dbReference type="EMBL" id="PWD83159.1"/>
    </source>
</evidence>
<feature type="binding site" evidence="10 13">
    <location>
        <position position="14"/>
    </location>
    <ligand>
        <name>Mn(2+)</name>
        <dbReference type="ChEBI" id="CHEBI:29035"/>
        <label>2</label>
    </ligand>
</feature>
<keyword evidence="6 10" id="KW-0324">Glycolysis</keyword>
<dbReference type="SUPFAM" id="SSF53649">
    <property type="entry name" value="Alkaline phosphatase-like"/>
    <property type="match status" value="1"/>
</dbReference>
<dbReference type="InterPro" id="IPR006124">
    <property type="entry name" value="Metalloenzyme"/>
</dbReference>
<feature type="binding site" evidence="10 12">
    <location>
        <begin position="259"/>
        <end position="262"/>
    </location>
    <ligand>
        <name>substrate</name>
    </ligand>
</feature>
<feature type="domain" description="BPG-independent PGAM N-terminal" evidence="15">
    <location>
        <begin position="84"/>
        <end position="297"/>
    </location>
</feature>
<comment type="caution">
    <text evidence="16">The sequence shown here is derived from an EMBL/GenBank/DDBJ whole genome shotgun (WGS) entry which is preliminary data.</text>
</comment>
<dbReference type="Pfam" id="PF01676">
    <property type="entry name" value="Metalloenzyme"/>
    <property type="match status" value="1"/>
</dbReference>
<dbReference type="EC" id="5.4.2.12" evidence="4 10"/>
<keyword evidence="5 10" id="KW-0479">Metal-binding</keyword>
<keyword evidence="17" id="KW-1185">Reference proteome</keyword>
<evidence type="ECO:0000256" key="12">
    <source>
        <dbReference type="PIRSR" id="PIRSR001492-2"/>
    </source>
</evidence>
<comment type="subunit">
    <text evidence="10">Monomer.</text>
</comment>
<gene>
    <name evidence="10" type="primary">gpmI</name>
    <name evidence="16" type="ORF">DC082_07025</name>
</gene>
<feature type="binding site" evidence="10 13">
    <location>
        <position position="64"/>
    </location>
    <ligand>
        <name>Mn(2+)</name>
        <dbReference type="ChEBI" id="CHEBI:29035"/>
        <label>2</label>
    </ligand>
</feature>
<dbReference type="SUPFAM" id="SSF64158">
    <property type="entry name" value="2,3-Bisphosphoglycerate-independent phosphoglycerate mutase, substrate-binding domain"/>
    <property type="match status" value="1"/>
</dbReference>
<evidence type="ECO:0000256" key="3">
    <source>
        <dbReference type="ARBA" id="ARBA00008819"/>
    </source>
</evidence>
<feature type="domain" description="Metalloenzyme" evidence="14">
    <location>
        <begin position="6"/>
        <end position="496"/>
    </location>
</feature>
<feature type="active site" description="Phosphoserine intermediate" evidence="10 11">
    <location>
        <position position="64"/>
    </location>
</feature>
<dbReference type="InterPro" id="IPR011258">
    <property type="entry name" value="BPG-indep_PGM_N"/>
</dbReference>
<dbReference type="Gene3D" id="3.40.1450.10">
    <property type="entry name" value="BPG-independent phosphoglycerate mutase, domain B"/>
    <property type="match status" value="1"/>
</dbReference>
<dbReference type="NCBIfam" id="TIGR01307">
    <property type="entry name" value="pgm_bpd_ind"/>
    <property type="match status" value="1"/>
</dbReference>
<dbReference type="InterPro" id="IPR005995">
    <property type="entry name" value="Pgm_bpd_ind"/>
</dbReference>
<feature type="binding site" evidence="10 12">
    <location>
        <position position="333"/>
    </location>
    <ligand>
        <name>substrate</name>
    </ligand>
</feature>
<dbReference type="PANTHER" id="PTHR31637:SF0">
    <property type="entry name" value="2,3-BISPHOSPHOGLYCERATE-INDEPENDENT PHOSPHOGLYCERATE MUTASE"/>
    <property type="match status" value="1"/>
</dbReference>
<evidence type="ECO:0000256" key="13">
    <source>
        <dbReference type="PIRSR" id="PIRSR001492-3"/>
    </source>
</evidence>
<dbReference type="InterPro" id="IPR017850">
    <property type="entry name" value="Alkaline_phosphatase_core_sf"/>
</dbReference>
<evidence type="ECO:0000256" key="9">
    <source>
        <dbReference type="ARBA" id="ARBA00071648"/>
    </source>
</evidence>
<dbReference type="InterPro" id="IPR036646">
    <property type="entry name" value="PGAM_B_sf"/>
</dbReference>